<keyword evidence="1" id="KW-0175">Coiled coil</keyword>
<dbReference type="Proteomes" id="UP001165122">
    <property type="component" value="Unassembled WGS sequence"/>
</dbReference>
<name>A0A9W7DZP9_9STRA</name>
<gene>
    <name evidence="3" type="ORF">TrLO_g894</name>
</gene>
<feature type="coiled-coil region" evidence="1">
    <location>
        <begin position="216"/>
        <end position="250"/>
    </location>
</feature>
<keyword evidence="4" id="KW-1185">Reference proteome</keyword>
<evidence type="ECO:0000313" key="4">
    <source>
        <dbReference type="Proteomes" id="UP001165122"/>
    </source>
</evidence>
<feature type="compositionally biased region" description="Polar residues" evidence="2">
    <location>
        <begin position="1"/>
        <end position="11"/>
    </location>
</feature>
<evidence type="ECO:0000256" key="1">
    <source>
        <dbReference type="SAM" id="Coils"/>
    </source>
</evidence>
<feature type="compositionally biased region" description="Polar residues" evidence="2">
    <location>
        <begin position="67"/>
        <end position="82"/>
    </location>
</feature>
<evidence type="ECO:0000256" key="2">
    <source>
        <dbReference type="SAM" id="MobiDB-lite"/>
    </source>
</evidence>
<feature type="compositionally biased region" description="Low complexity" evidence="2">
    <location>
        <begin position="12"/>
        <end position="26"/>
    </location>
</feature>
<feature type="region of interest" description="Disordered" evidence="2">
    <location>
        <begin position="1"/>
        <end position="105"/>
    </location>
</feature>
<dbReference type="OrthoDB" id="188118at2759"/>
<sequence>MPSDTLSYSQSLPGLLPQTTTLPLPTMKSSTRPPPNPHAKTLGKTFTSAPPGYNQAPKFSSMHRDSNSSNGLFLGSPFSTTKAGPGSYPGIDKSTLTPSGPSKTRVQTVNRRLRDCRPLTGSMATLSLYGADRLLQKEVTPVPGKLPSSSFSNATSQKGYCSSVFASEATRFIPTRELGAGLLREFGVNSPRKYKRVLPRKGGGEEFKIGDERSKRREMRERVLKEQAELAKSKKAKKIAKKEKERTKKLEQIKRQNPNSTTIIKPFDGTIDWADISTPSPQQQTAPEDYMPKAAQFTSFDSWKKNSQLINFSDSSYINVRPWTHSSHLPQTAGSAASVHFDDDPGYDPGMSRGDILSREDGSLTANSAASETVRFKQKRIMKYPWMKDMFKDVVSSDDKIDIGDVKGLDTFKPPNTKSMRFY</sequence>
<comment type="caution">
    <text evidence="3">The sequence shown here is derived from an EMBL/GenBank/DDBJ whole genome shotgun (WGS) entry which is preliminary data.</text>
</comment>
<proteinExistence type="predicted"/>
<evidence type="ECO:0000313" key="3">
    <source>
        <dbReference type="EMBL" id="GMH60648.1"/>
    </source>
</evidence>
<dbReference type="EMBL" id="BRXW01000503">
    <property type="protein sequence ID" value="GMH60648.1"/>
    <property type="molecule type" value="Genomic_DNA"/>
</dbReference>
<protein>
    <submittedName>
        <fullName evidence="3">Uncharacterized protein</fullName>
    </submittedName>
</protein>
<dbReference type="AlphaFoldDB" id="A0A9W7DZP9"/>
<reference evidence="4" key="1">
    <citation type="journal article" date="2023" name="Commun. Biol.">
        <title>Genome analysis of Parmales, the sister group of diatoms, reveals the evolutionary specialization of diatoms from phago-mixotrophs to photoautotrophs.</title>
        <authorList>
            <person name="Ban H."/>
            <person name="Sato S."/>
            <person name="Yoshikawa S."/>
            <person name="Yamada K."/>
            <person name="Nakamura Y."/>
            <person name="Ichinomiya M."/>
            <person name="Sato N."/>
            <person name="Blanc-Mathieu R."/>
            <person name="Endo H."/>
            <person name="Kuwata A."/>
            <person name="Ogata H."/>
        </authorList>
    </citation>
    <scope>NUCLEOTIDE SEQUENCE [LARGE SCALE GENOMIC DNA]</scope>
    <source>
        <strain evidence="4">NIES 3700</strain>
    </source>
</reference>
<feature type="compositionally biased region" description="Polar residues" evidence="2">
    <location>
        <begin position="94"/>
        <end position="105"/>
    </location>
</feature>
<accession>A0A9W7DZP9</accession>
<organism evidence="3 4">
    <name type="scientific">Triparma laevis f. longispina</name>
    <dbReference type="NCBI Taxonomy" id="1714387"/>
    <lineage>
        <taxon>Eukaryota</taxon>
        <taxon>Sar</taxon>
        <taxon>Stramenopiles</taxon>
        <taxon>Ochrophyta</taxon>
        <taxon>Bolidophyceae</taxon>
        <taxon>Parmales</taxon>
        <taxon>Triparmaceae</taxon>
        <taxon>Triparma</taxon>
    </lineage>
</organism>